<evidence type="ECO:0000259" key="3">
    <source>
        <dbReference type="SMART" id="SM00062"/>
    </source>
</evidence>
<dbReference type="Pfam" id="PF00497">
    <property type="entry name" value="SBP_bac_3"/>
    <property type="match status" value="1"/>
</dbReference>
<keyword evidence="5" id="KW-1185">Reference proteome</keyword>
<accession>A0A1T5ID39</accession>
<feature type="domain" description="Solute-binding protein family 3/N-terminal" evidence="3">
    <location>
        <begin position="60"/>
        <end position="284"/>
    </location>
</feature>
<protein>
    <submittedName>
        <fullName evidence="4">Amino acid ABC transporter substrate-binding protein, PAAT family</fullName>
    </submittedName>
</protein>
<dbReference type="EMBL" id="FUZP01000001">
    <property type="protein sequence ID" value="SKC37104.1"/>
    <property type="molecule type" value="Genomic_DNA"/>
</dbReference>
<dbReference type="AlphaFoldDB" id="A0A1T5ID39"/>
<gene>
    <name evidence="4" type="ORF">SAMN06309945_0280</name>
</gene>
<name>A0A1T5ID39_9MICO</name>
<dbReference type="PANTHER" id="PTHR35936">
    <property type="entry name" value="MEMBRANE-BOUND LYTIC MUREIN TRANSGLYCOSYLASE F"/>
    <property type="match status" value="1"/>
</dbReference>
<dbReference type="STRING" id="123320.SAMN06309945_0280"/>
<dbReference type="RefSeq" id="WP_079726514.1">
    <property type="nucleotide sequence ID" value="NZ_FUZP01000001.1"/>
</dbReference>
<proteinExistence type="predicted"/>
<dbReference type="CDD" id="cd01004">
    <property type="entry name" value="PBP2_MidA_like"/>
    <property type="match status" value="1"/>
</dbReference>
<evidence type="ECO:0000256" key="1">
    <source>
        <dbReference type="ARBA" id="ARBA00022729"/>
    </source>
</evidence>
<dbReference type="Proteomes" id="UP000190857">
    <property type="component" value="Unassembled WGS sequence"/>
</dbReference>
<dbReference type="PROSITE" id="PS51257">
    <property type="entry name" value="PROKAR_LIPOPROTEIN"/>
    <property type="match status" value="1"/>
</dbReference>
<reference evidence="4 5" key="1">
    <citation type="submission" date="2017-02" db="EMBL/GenBank/DDBJ databases">
        <authorList>
            <person name="Peterson S.W."/>
        </authorList>
    </citation>
    <scope>NUCLEOTIDE SEQUENCE [LARGE SCALE GENOMIC DNA]</scope>
    <source>
        <strain evidence="4 5">VKM Ac-2059</strain>
    </source>
</reference>
<keyword evidence="1 2" id="KW-0732">Signal</keyword>
<feature type="signal peptide" evidence="2">
    <location>
        <begin position="1"/>
        <end position="25"/>
    </location>
</feature>
<dbReference type="PANTHER" id="PTHR35936:SF17">
    <property type="entry name" value="ARGININE-BINDING EXTRACELLULAR PROTEIN ARTP"/>
    <property type="match status" value="1"/>
</dbReference>
<organism evidence="4 5">
    <name type="scientific">Okibacterium fritillariae</name>
    <dbReference type="NCBI Taxonomy" id="123320"/>
    <lineage>
        <taxon>Bacteria</taxon>
        <taxon>Bacillati</taxon>
        <taxon>Actinomycetota</taxon>
        <taxon>Actinomycetes</taxon>
        <taxon>Micrococcales</taxon>
        <taxon>Microbacteriaceae</taxon>
        <taxon>Okibacterium</taxon>
    </lineage>
</organism>
<sequence length="298" mass="30714">MTAKSLAPLALLASAALLLTGCVNNETPSPGSSGSAAAVTVEKDDAAAKLLPEDVASSGKLVVGTDATYAPNEFKDADGNPTGWEIELADAMAAKLGLKTEYTISKFDNIIPGITGGKYDVGVSSFFDTVERQQQVDMIDYYTAGIQWAAPKGKPVDPDNACGLKLAVQNGTTEALDDGPAKSEACVAAGKPAIELLGYDTQDDATAAVTLGRADALSADSPVTQYAVAQSDGKLETSGDVYSVFLYGMPIAKDSGLGEALKASLQSLMDDGTYTEILKKWGVDQGAIDAIDINGATE</sequence>
<dbReference type="SUPFAM" id="SSF53850">
    <property type="entry name" value="Periplasmic binding protein-like II"/>
    <property type="match status" value="1"/>
</dbReference>
<dbReference type="InterPro" id="IPR001638">
    <property type="entry name" value="Solute-binding_3/MltF_N"/>
</dbReference>
<dbReference type="OrthoDB" id="4633994at2"/>
<evidence type="ECO:0000313" key="4">
    <source>
        <dbReference type="EMBL" id="SKC37104.1"/>
    </source>
</evidence>
<evidence type="ECO:0000313" key="5">
    <source>
        <dbReference type="Proteomes" id="UP000190857"/>
    </source>
</evidence>
<feature type="chain" id="PRO_5012323691" evidence="2">
    <location>
        <begin position="26"/>
        <end position="298"/>
    </location>
</feature>
<dbReference type="SMART" id="SM00062">
    <property type="entry name" value="PBPb"/>
    <property type="match status" value="1"/>
</dbReference>
<evidence type="ECO:0000256" key="2">
    <source>
        <dbReference type="SAM" id="SignalP"/>
    </source>
</evidence>
<dbReference type="Gene3D" id="3.40.190.10">
    <property type="entry name" value="Periplasmic binding protein-like II"/>
    <property type="match status" value="2"/>
</dbReference>